<proteinExistence type="predicted"/>
<feature type="domain" description="DWNN" evidence="9">
    <location>
        <begin position="5"/>
        <end position="79"/>
    </location>
</feature>
<feature type="compositionally biased region" description="Pro residues" evidence="7">
    <location>
        <begin position="457"/>
        <end position="478"/>
    </location>
</feature>
<dbReference type="InterPro" id="IPR001878">
    <property type="entry name" value="Znf_CCHC"/>
</dbReference>
<feature type="compositionally biased region" description="Basic and acidic residues" evidence="7">
    <location>
        <begin position="386"/>
        <end position="399"/>
    </location>
</feature>
<evidence type="ECO:0000256" key="6">
    <source>
        <dbReference type="PROSITE-ProRule" id="PRU00047"/>
    </source>
</evidence>
<dbReference type="AlphaFoldDB" id="A0A8J5USB4"/>
<accession>A0A8J5USB4</accession>
<dbReference type="GO" id="GO:0061630">
    <property type="term" value="F:ubiquitin protein ligase activity"/>
    <property type="evidence" value="ECO:0007669"/>
    <property type="project" value="InterPro"/>
</dbReference>
<dbReference type="SMART" id="SM00343">
    <property type="entry name" value="ZnF_C2HC"/>
    <property type="match status" value="1"/>
</dbReference>
<feature type="region of interest" description="Disordered" evidence="7">
    <location>
        <begin position="457"/>
        <end position="499"/>
    </location>
</feature>
<organism evidence="10 11">
    <name type="scientific">[Candida] subhashii</name>
    <dbReference type="NCBI Taxonomy" id="561895"/>
    <lineage>
        <taxon>Eukaryota</taxon>
        <taxon>Fungi</taxon>
        <taxon>Dikarya</taxon>
        <taxon>Ascomycota</taxon>
        <taxon>Saccharomycotina</taxon>
        <taxon>Pichiomycetes</taxon>
        <taxon>Debaryomycetaceae</taxon>
        <taxon>Spathaspora</taxon>
    </lineage>
</organism>
<dbReference type="GeneID" id="73468064"/>
<dbReference type="OrthoDB" id="106784at2759"/>
<feature type="compositionally biased region" description="Gly residues" evidence="7">
    <location>
        <begin position="114"/>
        <end position="128"/>
    </location>
</feature>
<evidence type="ECO:0000256" key="4">
    <source>
        <dbReference type="ARBA" id="ARBA00022833"/>
    </source>
</evidence>
<feature type="region of interest" description="Disordered" evidence="7">
    <location>
        <begin position="386"/>
        <end position="414"/>
    </location>
</feature>
<dbReference type="InterPro" id="IPR014891">
    <property type="entry name" value="DWNN_domain"/>
</dbReference>
<keyword evidence="11" id="KW-1185">Reference proteome</keyword>
<reference evidence="10 11" key="1">
    <citation type="journal article" date="2021" name="DNA Res.">
        <title>Genome analysis of Candida subhashii reveals its hybrid nature and dual mitochondrial genome conformations.</title>
        <authorList>
            <person name="Mixao V."/>
            <person name="Hegedusova E."/>
            <person name="Saus E."/>
            <person name="Pryszcz L.P."/>
            <person name="Cillingova A."/>
            <person name="Nosek J."/>
            <person name="Gabaldon T."/>
        </authorList>
    </citation>
    <scope>NUCLEOTIDE SEQUENCE [LARGE SCALE GENOMIC DNA]</scope>
    <source>
        <strain evidence="10 11">CBS 10753</strain>
    </source>
</reference>
<dbReference type="PROSITE" id="PS50158">
    <property type="entry name" value="ZF_CCHC"/>
    <property type="match status" value="1"/>
</dbReference>
<keyword evidence="2" id="KW-0479">Metal-binding</keyword>
<feature type="region of interest" description="Disordered" evidence="7">
    <location>
        <begin position="107"/>
        <end position="132"/>
    </location>
</feature>
<dbReference type="GO" id="GO:0016567">
    <property type="term" value="P:protein ubiquitination"/>
    <property type="evidence" value="ECO:0007669"/>
    <property type="project" value="InterPro"/>
</dbReference>
<dbReference type="GO" id="GO:0006511">
    <property type="term" value="P:ubiquitin-dependent protein catabolic process"/>
    <property type="evidence" value="ECO:0007669"/>
    <property type="project" value="TreeGrafter"/>
</dbReference>
<evidence type="ECO:0000313" key="10">
    <source>
        <dbReference type="EMBL" id="KAG7665207.1"/>
    </source>
</evidence>
<keyword evidence="4" id="KW-0862">Zinc</keyword>
<dbReference type="InterPro" id="IPR025829">
    <property type="entry name" value="Zn_knuckle_CX2CX3GHX4C"/>
</dbReference>
<dbReference type="PANTHER" id="PTHR15439:SF0">
    <property type="entry name" value="CELL DIVISION CYCLE AND APOPTOSIS REGULATOR PROTEIN 1-RELATED"/>
    <property type="match status" value="1"/>
</dbReference>
<dbReference type="GO" id="GO:0005634">
    <property type="term" value="C:nucleus"/>
    <property type="evidence" value="ECO:0007669"/>
    <property type="project" value="UniProtKB-SubCell"/>
</dbReference>
<name>A0A8J5USB4_9ASCO</name>
<dbReference type="SMART" id="SM01180">
    <property type="entry name" value="DWNN"/>
    <property type="match status" value="1"/>
</dbReference>
<evidence type="ECO:0000256" key="7">
    <source>
        <dbReference type="SAM" id="MobiDB-lite"/>
    </source>
</evidence>
<gene>
    <name evidence="10" type="ORF">J8A68_001263</name>
</gene>
<comment type="subcellular location">
    <subcellularLocation>
        <location evidence="1">Nucleus</location>
    </subcellularLocation>
</comment>
<dbReference type="InterPro" id="IPR033489">
    <property type="entry name" value="RBBP6"/>
</dbReference>
<keyword evidence="5" id="KW-0539">Nucleus</keyword>
<dbReference type="GO" id="GO:0003676">
    <property type="term" value="F:nucleic acid binding"/>
    <property type="evidence" value="ECO:0007669"/>
    <property type="project" value="InterPro"/>
</dbReference>
<evidence type="ECO:0000256" key="2">
    <source>
        <dbReference type="ARBA" id="ARBA00022723"/>
    </source>
</evidence>
<protein>
    <submittedName>
        <fullName evidence="10">MPE1</fullName>
    </submittedName>
</protein>
<evidence type="ECO:0000256" key="1">
    <source>
        <dbReference type="ARBA" id="ARBA00004123"/>
    </source>
</evidence>
<dbReference type="Pfam" id="PF13696">
    <property type="entry name" value="zf-CCHC_2"/>
    <property type="match status" value="1"/>
</dbReference>
<feature type="domain" description="CCHC-type" evidence="8">
    <location>
        <begin position="185"/>
        <end position="199"/>
    </location>
</feature>
<dbReference type="Proteomes" id="UP000694255">
    <property type="component" value="Unassembled WGS sequence"/>
</dbReference>
<dbReference type="EMBL" id="JAGSYN010000051">
    <property type="protein sequence ID" value="KAG7665207.1"/>
    <property type="molecule type" value="Genomic_DNA"/>
</dbReference>
<dbReference type="RefSeq" id="XP_049265439.1">
    <property type="nucleotide sequence ID" value="XM_049404898.1"/>
</dbReference>
<dbReference type="GO" id="GO:0008270">
    <property type="term" value="F:zinc ion binding"/>
    <property type="evidence" value="ECO:0007669"/>
    <property type="project" value="UniProtKB-KW"/>
</dbReference>
<evidence type="ECO:0000256" key="3">
    <source>
        <dbReference type="ARBA" id="ARBA00022771"/>
    </source>
</evidence>
<evidence type="ECO:0000313" key="11">
    <source>
        <dbReference type="Proteomes" id="UP000694255"/>
    </source>
</evidence>
<dbReference type="PROSITE" id="PS51282">
    <property type="entry name" value="DWNN"/>
    <property type="match status" value="1"/>
</dbReference>
<evidence type="ECO:0000256" key="5">
    <source>
        <dbReference type="ARBA" id="ARBA00023242"/>
    </source>
</evidence>
<comment type="caution">
    <text evidence="10">The sequence shown here is derived from an EMBL/GenBank/DDBJ whole genome shotgun (WGS) entry which is preliminary data.</text>
</comment>
<keyword evidence="3 6" id="KW-0863">Zinc-finger</keyword>
<sequence length="499" mass="55866">MSSVVYYKFFHQKNKSVIHFDGTAISVFDLKREIITQNQLGTGNDFNLRLYHSEQPDLEYELDQDVIPRSSYVIVRRSPSTLKAGRFNNASRYVTGKPRINRKVISNAPAAAAPGGGGAPPSAGGGGPIDENISEEDRIKLMFENQSNAWAQTQDELAHHKMVYYKHQPNTGNKQEDAPPPGYICYRCGKKDHWIKNCPTNNDPNFEGKKVMRTTGIPKSYLKTISKEELEKKADSLTTNDNGDVVDHEGNAILITDEGEYAIALADSKTWLNYQEKLQNAQRKSKLEFDQKLISLVEQDKKLEFWDPLSTTKKVLESPIVTTPCCPNLSDCKKLKNINYNQAELERLLIDNDFHCPNCGKEDIFIDSLIPNQELEKSLQEYIQSKEDAGLRDPTKRSAQELTEGENEGGPDLKKQKTIATMNEFPPPIPLPDSGMFVPGMPPIPFGMPPPPGMPPLPMGMPPPPPGMFFPPGMPPILPHGMQPNQQQQQPQFPGNQQK</sequence>
<dbReference type="GO" id="GO:0006397">
    <property type="term" value="P:mRNA processing"/>
    <property type="evidence" value="ECO:0007669"/>
    <property type="project" value="InterPro"/>
</dbReference>
<feature type="compositionally biased region" description="Low complexity" evidence="7">
    <location>
        <begin position="483"/>
        <end position="499"/>
    </location>
</feature>
<evidence type="ECO:0000259" key="8">
    <source>
        <dbReference type="PROSITE" id="PS50158"/>
    </source>
</evidence>
<dbReference type="PANTHER" id="PTHR15439">
    <property type="entry name" value="RETINOBLASTOMA-BINDING PROTEIN 6"/>
    <property type="match status" value="1"/>
</dbReference>
<evidence type="ECO:0000259" key="9">
    <source>
        <dbReference type="PROSITE" id="PS51282"/>
    </source>
</evidence>
<dbReference type="Pfam" id="PF08783">
    <property type="entry name" value="DWNN"/>
    <property type="match status" value="1"/>
</dbReference>